<reference evidence="5 6" key="1">
    <citation type="submission" date="2021-05" db="EMBL/GenBank/DDBJ databases">
        <title>A Polyphasic approach of four new species of the genus Ohtaekwangia: Ohtaekwangia histidinii sp. nov., Ohtaekwangia cretensis sp. nov., Ohtaekwangia indiensis sp. nov., Ohtaekwangia reichenbachii sp. nov. from diverse environment.</title>
        <authorList>
            <person name="Octaviana S."/>
        </authorList>
    </citation>
    <scope>NUCLEOTIDE SEQUENCE [LARGE SCALE GENOMIC DNA]</scope>
    <source>
        <strain evidence="5 6">PWU20</strain>
    </source>
</reference>
<dbReference type="Gene3D" id="3.40.50.10790">
    <property type="entry name" value="S-adenosyl-l-methionine hydroxide adenosyltransferase, N-terminal"/>
    <property type="match status" value="1"/>
</dbReference>
<evidence type="ECO:0000259" key="3">
    <source>
        <dbReference type="Pfam" id="PF01887"/>
    </source>
</evidence>
<evidence type="ECO:0000259" key="4">
    <source>
        <dbReference type="Pfam" id="PF20257"/>
    </source>
</evidence>
<keyword evidence="6" id="KW-1185">Reference proteome</keyword>
<dbReference type="PIRSF" id="PIRSF006779">
    <property type="entry name" value="UCP006779"/>
    <property type="match status" value="1"/>
</dbReference>
<dbReference type="InterPro" id="IPR023228">
    <property type="entry name" value="SAM_OH_AdoTrfase_N_sf"/>
</dbReference>
<dbReference type="SUPFAM" id="SSF101852">
    <property type="entry name" value="Bacterial fluorinating enzyme, C-terminal domain"/>
    <property type="match status" value="1"/>
</dbReference>
<feature type="domain" description="S-adenosyl-l-methionine hydroxide adenosyltransferase N-terminal" evidence="3">
    <location>
        <begin position="24"/>
        <end position="173"/>
    </location>
</feature>
<dbReference type="EMBL" id="JAHESD010000053">
    <property type="protein sequence ID" value="MBT1705375.1"/>
    <property type="molecule type" value="Genomic_DNA"/>
</dbReference>
<sequence>MKFCYSLILFAFITANVAGQSKALVLQTDFGTKDGAVAAMKGVAFGVSPEIKIFDLTHEIPAFNIWEGAYRLNQTAQYWPKGTAFVSVVDPGVGSSRKSIVVKTKTGHFIVTPDNGTVTLIAESLGIDQVREIDESKNRLKNSYDSYTFHGRDVYAYTGARLAAGVIKFEEVGKPLEGDIVRLPYKKPVFENGIITGIIDALDVQYGNVWTNIDQVTFKKLGIDYGQKVRIQIIHLNEVKFDEAVLFGKTFSDVKEGDPVAYVNSLLHFSVGINMDNFAERHNIKSGGDWIITLRR</sequence>
<evidence type="ECO:0000256" key="1">
    <source>
        <dbReference type="ARBA" id="ARBA00022691"/>
    </source>
</evidence>
<feature type="domain" description="S-adenosyl-l-methionine hydroxide adenosyltransferase C-terminal" evidence="4">
    <location>
        <begin position="198"/>
        <end position="290"/>
    </location>
</feature>
<dbReference type="PANTHER" id="PTHR35092:SF1">
    <property type="entry name" value="CHLORINASE MJ1651"/>
    <property type="match status" value="1"/>
</dbReference>
<evidence type="ECO:0000313" key="5">
    <source>
        <dbReference type="EMBL" id="MBT1705375.1"/>
    </source>
</evidence>
<evidence type="ECO:0000256" key="2">
    <source>
        <dbReference type="ARBA" id="ARBA00024035"/>
    </source>
</evidence>
<proteinExistence type="inferred from homology"/>
<name>A0ABS5VVA5_9BACT</name>
<dbReference type="InterPro" id="IPR023227">
    <property type="entry name" value="SAM_OH_AdoTrfase_C_sf"/>
</dbReference>
<comment type="similarity">
    <text evidence="2">Belongs to the SAM hydrolase / SAM-dependent halogenase family.</text>
</comment>
<organism evidence="5 6">
    <name type="scientific">Chryseosolibacter indicus</name>
    <dbReference type="NCBI Taxonomy" id="2782351"/>
    <lineage>
        <taxon>Bacteria</taxon>
        <taxon>Pseudomonadati</taxon>
        <taxon>Bacteroidota</taxon>
        <taxon>Cytophagia</taxon>
        <taxon>Cytophagales</taxon>
        <taxon>Chryseotaleaceae</taxon>
        <taxon>Chryseosolibacter</taxon>
    </lineage>
</organism>
<protein>
    <submittedName>
        <fullName evidence="5">S-adenosyl-l-methionine hydroxide adenosyltransferase family protein</fullName>
    </submittedName>
</protein>
<comment type="caution">
    <text evidence="5">The sequence shown here is derived from an EMBL/GenBank/DDBJ whole genome shotgun (WGS) entry which is preliminary data.</text>
</comment>
<dbReference type="InterPro" id="IPR046469">
    <property type="entry name" value="SAM_HAT_N"/>
</dbReference>
<dbReference type="InterPro" id="IPR046470">
    <property type="entry name" value="SAM_HAT_C"/>
</dbReference>
<dbReference type="SUPFAM" id="SSF102522">
    <property type="entry name" value="Bacterial fluorinating enzyme, N-terminal domain"/>
    <property type="match status" value="1"/>
</dbReference>
<accession>A0ABS5VVA5</accession>
<dbReference type="Gene3D" id="2.40.30.90">
    <property type="entry name" value="Bacterial fluorinating enzyme like"/>
    <property type="match status" value="1"/>
</dbReference>
<gene>
    <name evidence="5" type="ORF">KK060_18940</name>
</gene>
<dbReference type="InterPro" id="IPR002747">
    <property type="entry name" value="SAM_OH_AdoTrfase"/>
</dbReference>
<dbReference type="RefSeq" id="WP_254155325.1">
    <property type="nucleotide sequence ID" value="NZ_JAHESD010000053.1"/>
</dbReference>
<evidence type="ECO:0000313" key="6">
    <source>
        <dbReference type="Proteomes" id="UP000772618"/>
    </source>
</evidence>
<dbReference type="PANTHER" id="PTHR35092">
    <property type="entry name" value="CHLORINASE MJ1651"/>
    <property type="match status" value="1"/>
</dbReference>
<dbReference type="Pfam" id="PF20257">
    <property type="entry name" value="SAM_HAT_C"/>
    <property type="match status" value="1"/>
</dbReference>
<dbReference type="Pfam" id="PF01887">
    <property type="entry name" value="SAM_HAT_N"/>
    <property type="match status" value="1"/>
</dbReference>
<keyword evidence="1" id="KW-0949">S-adenosyl-L-methionine</keyword>
<dbReference type="Proteomes" id="UP000772618">
    <property type="component" value="Unassembled WGS sequence"/>
</dbReference>